<evidence type="ECO:0000313" key="6">
    <source>
        <dbReference type="EMBL" id="MBL7633360.1"/>
    </source>
</evidence>
<evidence type="ECO:0000313" key="7">
    <source>
        <dbReference type="Proteomes" id="UP000604475"/>
    </source>
</evidence>
<dbReference type="PANTHER" id="PTHR10696">
    <property type="entry name" value="GAMMA-BUTYROBETAINE HYDROXYLASE-RELATED"/>
    <property type="match status" value="1"/>
</dbReference>
<dbReference type="GO" id="GO:0017000">
    <property type="term" value="P:antibiotic biosynthetic process"/>
    <property type="evidence" value="ECO:0007669"/>
    <property type="project" value="UniProtKB-KW"/>
</dbReference>
<evidence type="ECO:0000256" key="4">
    <source>
        <dbReference type="ARBA" id="ARBA00023194"/>
    </source>
</evidence>
<reference evidence="6" key="1">
    <citation type="submission" date="2020-12" db="EMBL/GenBank/DDBJ databases">
        <title>Genomic characterization of non-nitrogen-fixing Frankia strains.</title>
        <authorList>
            <person name="Carlos-Shanley C."/>
            <person name="Guerra T."/>
            <person name="Hahn D."/>
        </authorList>
    </citation>
    <scope>NUCLEOTIDE SEQUENCE</scope>
    <source>
        <strain evidence="6">CN6</strain>
    </source>
</reference>
<accession>A0A937UVL8</accession>
<keyword evidence="3" id="KW-0408">Iron</keyword>
<dbReference type="Gene3D" id="3.60.130.10">
    <property type="entry name" value="Clavaminate synthase-like"/>
    <property type="match status" value="1"/>
</dbReference>
<comment type="cofactor">
    <cofactor evidence="1">
        <name>Fe(2+)</name>
        <dbReference type="ChEBI" id="CHEBI:29033"/>
    </cofactor>
</comment>
<evidence type="ECO:0000256" key="2">
    <source>
        <dbReference type="ARBA" id="ARBA00023002"/>
    </source>
</evidence>
<comment type="caution">
    <text evidence="6">The sequence shown here is derived from an EMBL/GenBank/DDBJ whole genome shotgun (WGS) entry which is preliminary data.</text>
</comment>
<sequence length="361" mass="40314">MSSTNTTTLEPVSGPFVWRGDELSRTDEWIFRLTEEQIAELEEAGRRFVADDPDLRFVTAGEYPLPACAAAIQIFGADMDSGRGFVLIRGLRMDEYDDTLAAAIFYLLALHLGEPMRQNLLGDVLDHIVGVSDKKYQEGGLPSRTRDKLPFHSDSSDAVALMCLRPPAAGGLSSLVSGATVYNEVLRRRPDLAPLMAEPWHYDWRRQDPDAPADTYTSPIVSWTQGTFSMYAGGDMIESAHRYPGVPPLTAARRELLALIEEITYEPGIALDMDFQPGDIQWLLNYAALHSRTEFVNGPDRAHQRHLLRIWLRRNVDRPLVPKFGKHVVVAAPDARQTGPGDDTGRFRVAEAATIRERWGD</sequence>
<dbReference type="InterPro" id="IPR042098">
    <property type="entry name" value="TauD-like_sf"/>
</dbReference>
<feature type="domain" description="TauD/TfdA-like" evidence="5">
    <location>
        <begin position="82"/>
        <end position="311"/>
    </location>
</feature>
<dbReference type="Pfam" id="PF02668">
    <property type="entry name" value="TauD"/>
    <property type="match status" value="1"/>
</dbReference>
<organism evidence="6 7">
    <name type="scientific">Frankia nepalensis</name>
    <dbReference type="NCBI Taxonomy" id="1836974"/>
    <lineage>
        <taxon>Bacteria</taxon>
        <taxon>Bacillati</taxon>
        <taxon>Actinomycetota</taxon>
        <taxon>Actinomycetes</taxon>
        <taxon>Frankiales</taxon>
        <taxon>Frankiaceae</taxon>
        <taxon>Frankia</taxon>
    </lineage>
</organism>
<dbReference type="SUPFAM" id="SSF51197">
    <property type="entry name" value="Clavaminate synthase-like"/>
    <property type="match status" value="1"/>
</dbReference>
<evidence type="ECO:0000256" key="3">
    <source>
        <dbReference type="ARBA" id="ARBA00023004"/>
    </source>
</evidence>
<keyword evidence="7" id="KW-1185">Reference proteome</keyword>
<protein>
    <submittedName>
        <fullName evidence="6">TauD/TfdA family dioxygenase</fullName>
    </submittedName>
</protein>
<dbReference type="PANTHER" id="PTHR10696:SF56">
    <property type="entry name" value="TAUD_TFDA-LIKE DOMAIN-CONTAINING PROTEIN"/>
    <property type="match status" value="1"/>
</dbReference>
<keyword evidence="6" id="KW-0223">Dioxygenase</keyword>
<dbReference type="EMBL" id="JAEACQ010000380">
    <property type="protein sequence ID" value="MBL7633360.1"/>
    <property type="molecule type" value="Genomic_DNA"/>
</dbReference>
<dbReference type="RefSeq" id="WP_203002171.1">
    <property type="nucleotide sequence ID" value="NZ_JADWYU010000251.1"/>
</dbReference>
<dbReference type="GO" id="GO:0051213">
    <property type="term" value="F:dioxygenase activity"/>
    <property type="evidence" value="ECO:0007669"/>
    <property type="project" value="UniProtKB-KW"/>
</dbReference>
<keyword evidence="4" id="KW-0045">Antibiotic biosynthesis</keyword>
<dbReference type="InterPro" id="IPR050411">
    <property type="entry name" value="AlphaKG_dependent_hydroxylases"/>
</dbReference>
<dbReference type="AlphaFoldDB" id="A0A937UVL8"/>
<gene>
    <name evidence="6" type="ORF">I7412_40655</name>
</gene>
<keyword evidence="2" id="KW-0560">Oxidoreductase</keyword>
<dbReference type="InterPro" id="IPR003819">
    <property type="entry name" value="TauD/TfdA-like"/>
</dbReference>
<evidence type="ECO:0000256" key="1">
    <source>
        <dbReference type="ARBA" id="ARBA00001954"/>
    </source>
</evidence>
<dbReference type="Proteomes" id="UP000604475">
    <property type="component" value="Unassembled WGS sequence"/>
</dbReference>
<evidence type="ECO:0000259" key="5">
    <source>
        <dbReference type="Pfam" id="PF02668"/>
    </source>
</evidence>
<name>A0A937UVL8_9ACTN</name>
<proteinExistence type="predicted"/>